<dbReference type="Proteomes" id="UP001632037">
    <property type="component" value="Unassembled WGS sequence"/>
</dbReference>
<keyword evidence="3" id="KW-0964">Secreted</keyword>
<comment type="subcellular location">
    <subcellularLocation>
        <location evidence="1">Host cell</location>
    </subcellularLocation>
    <subcellularLocation>
        <location evidence="2">Secreted</location>
    </subcellularLocation>
</comment>
<name>A0ABD3FD82_9STRA</name>
<dbReference type="InterPro" id="IPR045379">
    <property type="entry name" value="Crinkler_N"/>
</dbReference>
<evidence type="ECO:0000256" key="1">
    <source>
        <dbReference type="ARBA" id="ARBA00004340"/>
    </source>
</evidence>
<comment type="caution">
    <text evidence="5">The sequence shown here is derived from an EMBL/GenBank/DDBJ whole genome shotgun (WGS) entry which is preliminary data.</text>
</comment>
<gene>
    <name evidence="5" type="ORF">V7S43_010427</name>
</gene>
<feature type="domain" description="Crinkler effector protein N-terminal" evidence="4">
    <location>
        <begin position="6"/>
        <end position="79"/>
    </location>
</feature>
<evidence type="ECO:0000256" key="2">
    <source>
        <dbReference type="ARBA" id="ARBA00004613"/>
    </source>
</evidence>
<evidence type="ECO:0000313" key="5">
    <source>
        <dbReference type="EMBL" id="KAL3664678.1"/>
    </source>
</evidence>
<evidence type="ECO:0000256" key="3">
    <source>
        <dbReference type="ARBA" id="ARBA00022525"/>
    </source>
</evidence>
<reference evidence="5 6" key="1">
    <citation type="submission" date="2024-09" db="EMBL/GenBank/DDBJ databases">
        <title>Genome sequencing and assembly of Phytophthora oleae, isolate VK10A, causative agent of rot of olive drupes.</title>
        <authorList>
            <person name="Conti Taguali S."/>
            <person name="Riolo M."/>
            <person name="La Spada F."/>
            <person name="Cacciola S.O."/>
            <person name="Dionisio G."/>
        </authorList>
    </citation>
    <scope>NUCLEOTIDE SEQUENCE [LARGE SCALE GENOMIC DNA]</scope>
    <source>
        <strain evidence="5 6">VK10A</strain>
    </source>
</reference>
<dbReference type="EMBL" id="JBIMZQ010000023">
    <property type="protein sequence ID" value="KAL3664678.1"/>
    <property type="molecule type" value="Genomic_DNA"/>
</dbReference>
<organism evidence="5 6">
    <name type="scientific">Phytophthora oleae</name>
    <dbReference type="NCBI Taxonomy" id="2107226"/>
    <lineage>
        <taxon>Eukaryota</taxon>
        <taxon>Sar</taxon>
        <taxon>Stramenopiles</taxon>
        <taxon>Oomycota</taxon>
        <taxon>Peronosporomycetes</taxon>
        <taxon>Peronosporales</taxon>
        <taxon>Peronosporaceae</taxon>
        <taxon>Phytophthora</taxon>
    </lineage>
</organism>
<dbReference type="GO" id="GO:0005576">
    <property type="term" value="C:extracellular region"/>
    <property type="evidence" value="ECO:0007669"/>
    <property type="project" value="UniProtKB-SubCell"/>
</dbReference>
<dbReference type="AlphaFoldDB" id="A0ABD3FD82"/>
<dbReference type="GO" id="GO:0043657">
    <property type="term" value="C:host cell"/>
    <property type="evidence" value="ECO:0007669"/>
    <property type="project" value="UniProtKB-SubCell"/>
</dbReference>
<keyword evidence="6" id="KW-1185">Reference proteome</keyword>
<proteinExistence type="predicted"/>
<dbReference type="Pfam" id="PF20147">
    <property type="entry name" value="Crinkler"/>
    <property type="match status" value="1"/>
</dbReference>
<protein>
    <recommendedName>
        <fullName evidence="4">Crinkler effector protein N-terminal domain-containing protein</fullName>
    </recommendedName>
</protein>
<evidence type="ECO:0000259" key="4">
    <source>
        <dbReference type="Pfam" id="PF20147"/>
    </source>
</evidence>
<evidence type="ECO:0000313" key="6">
    <source>
        <dbReference type="Proteomes" id="UP001632037"/>
    </source>
</evidence>
<sequence>MKSAACAVVGAGRQVSVSIDCKATAAQLKESIKETYPMLIECEELTLFLAKKDNNWLKGNDPDFVKLLTQGEFTKSIQDIVKKDGNKLLQESDCLDSFNFPVMFPGEAVTPRARGSTWYNESRTHIRPKRTEFYSQKKMVQAQ</sequence>
<accession>A0ABD3FD82</accession>